<dbReference type="InterPro" id="IPR036180">
    <property type="entry name" value="Gelsolin-like_dom_sf"/>
</dbReference>
<evidence type="ECO:0000259" key="9">
    <source>
        <dbReference type="Pfam" id="PF04810"/>
    </source>
</evidence>
<feature type="region of interest" description="Disordered" evidence="7">
    <location>
        <begin position="1"/>
        <end position="35"/>
    </location>
</feature>
<dbReference type="GO" id="GO:0005789">
    <property type="term" value="C:endoplasmic reticulum membrane"/>
    <property type="evidence" value="ECO:0007669"/>
    <property type="project" value="UniProtKB-SubCell"/>
</dbReference>
<dbReference type="Pfam" id="PF04811">
    <property type="entry name" value="Sec23_trunk"/>
    <property type="match status" value="1"/>
</dbReference>
<dbReference type="GO" id="GO:0090110">
    <property type="term" value="P:COPII-coated vesicle cargo loading"/>
    <property type="evidence" value="ECO:0007669"/>
    <property type="project" value="TreeGrafter"/>
</dbReference>
<keyword evidence="6" id="KW-0968">Cytoplasmic vesicle</keyword>
<feature type="compositionally biased region" description="Pro residues" evidence="7">
    <location>
        <begin position="248"/>
        <end position="259"/>
    </location>
</feature>
<dbReference type="InterPro" id="IPR012990">
    <property type="entry name" value="Beta-sandwich_Sec23_24"/>
</dbReference>
<feature type="compositionally biased region" description="Polar residues" evidence="7">
    <location>
        <begin position="225"/>
        <end position="241"/>
    </location>
</feature>
<proteinExistence type="inferred from homology"/>
<dbReference type="GO" id="GO:0008270">
    <property type="term" value="F:zinc ion binding"/>
    <property type="evidence" value="ECO:0007669"/>
    <property type="project" value="InterPro"/>
</dbReference>
<evidence type="ECO:0000256" key="1">
    <source>
        <dbReference type="ARBA" id="ARBA00004299"/>
    </source>
</evidence>
<evidence type="ECO:0000313" key="15">
    <source>
        <dbReference type="WBParaSite" id="SBAD_0000642001-mRNA-1"/>
    </source>
</evidence>
<reference evidence="13 14" key="2">
    <citation type="submission" date="2018-11" db="EMBL/GenBank/DDBJ databases">
        <authorList>
            <consortium name="Pathogen Informatics"/>
        </authorList>
    </citation>
    <scope>NUCLEOTIDE SEQUENCE [LARGE SCALE GENOMIC DNA]</scope>
</reference>
<keyword evidence="5" id="KW-0653">Protein transport</keyword>
<dbReference type="PANTHER" id="PTHR13803">
    <property type="entry name" value="SEC24-RELATED PROTEIN"/>
    <property type="match status" value="1"/>
</dbReference>
<evidence type="ECO:0000259" key="12">
    <source>
        <dbReference type="Pfam" id="PF08033"/>
    </source>
</evidence>
<feature type="compositionally biased region" description="Low complexity" evidence="7">
    <location>
        <begin position="66"/>
        <end position="105"/>
    </location>
</feature>
<evidence type="ECO:0000259" key="11">
    <source>
        <dbReference type="Pfam" id="PF04815"/>
    </source>
</evidence>
<evidence type="ECO:0000256" key="4">
    <source>
        <dbReference type="ARBA" id="ARBA00022448"/>
    </source>
</evidence>
<dbReference type="InterPro" id="IPR036465">
    <property type="entry name" value="vWFA_dom_sf"/>
</dbReference>
<dbReference type="InterPro" id="IPR041742">
    <property type="entry name" value="Sec24-like_trunk_dom"/>
</dbReference>
<protein>
    <submittedName>
        <fullName evidence="15">Protein transport protein Sec24C</fullName>
    </submittedName>
</protein>
<dbReference type="GO" id="GO:0000149">
    <property type="term" value="F:SNARE binding"/>
    <property type="evidence" value="ECO:0007669"/>
    <property type="project" value="TreeGrafter"/>
</dbReference>
<dbReference type="GO" id="GO:0006886">
    <property type="term" value="P:intracellular protein transport"/>
    <property type="evidence" value="ECO:0007669"/>
    <property type="project" value="InterPro"/>
</dbReference>
<dbReference type="OrthoDB" id="49016at2759"/>
<keyword evidence="4" id="KW-0813">Transport</keyword>
<dbReference type="Pfam" id="PF04810">
    <property type="entry name" value="zf-Sec23_Sec24"/>
    <property type="match status" value="1"/>
</dbReference>
<feature type="compositionally biased region" description="Pro residues" evidence="7">
    <location>
        <begin position="274"/>
        <end position="287"/>
    </location>
</feature>
<dbReference type="SUPFAM" id="SSF81995">
    <property type="entry name" value="beta-sandwich domain of Sec23/24"/>
    <property type="match status" value="1"/>
</dbReference>
<dbReference type="PANTHER" id="PTHR13803:SF4">
    <property type="entry name" value="SECRETORY 24CD, ISOFORM C"/>
    <property type="match status" value="1"/>
</dbReference>
<evidence type="ECO:0000259" key="10">
    <source>
        <dbReference type="Pfam" id="PF04811"/>
    </source>
</evidence>
<dbReference type="Pfam" id="PF08033">
    <property type="entry name" value="Sec23_BS"/>
    <property type="match status" value="1"/>
</dbReference>
<dbReference type="SUPFAM" id="SSF82919">
    <property type="entry name" value="Zn-finger domain of Sec23/24"/>
    <property type="match status" value="1"/>
</dbReference>
<dbReference type="InterPro" id="IPR036174">
    <property type="entry name" value="Znf_Sec23_Sec24_sf"/>
</dbReference>
<dbReference type="Gene3D" id="3.40.50.410">
    <property type="entry name" value="von Willebrand factor, type A domain"/>
    <property type="match status" value="1"/>
</dbReference>
<dbReference type="InterPro" id="IPR036175">
    <property type="entry name" value="Sec23/24_helical_dom_sf"/>
</dbReference>
<gene>
    <name evidence="13" type="ORF">SBAD_LOCUS6182</name>
</gene>
<evidence type="ECO:0000313" key="13">
    <source>
        <dbReference type="EMBL" id="VDP09444.1"/>
    </source>
</evidence>
<evidence type="ECO:0000259" key="8">
    <source>
        <dbReference type="Pfam" id="PF00626"/>
    </source>
</evidence>
<dbReference type="SUPFAM" id="SSF53300">
    <property type="entry name" value="vWA-like"/>
    <property type="match status" value="1"/>
</dbReference>
<feature type="domain" description="Sec23/Sec24 beta-sandwich" evidence="12">
    <location>
        <begin position="740"/>
        <end position="821"/>
    </location>
</feature>
<organism evidence="15">
    <name type="scientific">Soboliphyme baturini</name>
    <dbReference type="NCBI Taxonomy" id="241478"/>
    <lineage>
        <taxon>Eukaryota</taxon>
        <taxon>Metazoa</taxon>
        <taxon>Ecdysozoa</taxon>
        <taxon>Nematoda</taxon>
        <taxon>Enoplea</taxon>
        <taxon>Dorylaimia</taxon>
        <taxon>Dioctophymatida</taxon>
        <taxon>Dioctophymatoidea</taxon>
        <taxon>Soboliphymatidae</taxon>
        <taxon>Soboliphyme</taxon>
    </lineage>
</organism>
<evidence type="ECO:0000256" key="3">
    <source>
        <dbReference type="ARBA" id="ARBA00008334"/>
    </source>
</evidence>
<evidence type="ECO:0000256" key="5">
    <source>
        <dbReference type="ARBA" id="ARBA00022927"/>
    </source>
</evidence>
<dbReference type="InterPro" id="IPR050550">
    <property type="entry name" value="SEC23_SEC24_subfamily"/>
</dbReference>
<feature type="compositionally biased region" description="Basic and acidic residues" evidence="7">
    <location>
        <begin position="1"/>
        <end position="10"/>
    </location>
</feature>
<dbReference type="FunFam" id="3.40.50.410:FF:000020">
    <property type="entry name" value="protein transport protein Sec24D isoform X1"/>
    <property type="match status" value="1"/>
</dbReference>
<dbReference type="WBParaSite" id="SBAD_0000642001-mRNA-1">
    <property type="protein sequence ID" value="SBAD_0000642001-mRNA-1"/>
    <property type="gene ID" value="SBAD_0000642001"/>
</dbReference>
<feature type="region of interest" description="Disordered" evidence="7">
    <location>
        <begin position="66"/>
        <end position="300"/>
    </location>
</feature>
<evidence type="ECO:0000256" key="2">
    <source>
        <dbReference type="ARBA" id="ARBA00004397"/>
    </source>
</evidence>
<comment type="subcellular location">
    <subcellularLocation>
        <location evidence="1">Cytoplasmic vesicle</location>
        <location evidence="1">COPII-coated vesicle membrane</location>
        <topology evidence="1">Peripheral membrane protein</topology>
        <orientation evidence="1">Cytoplasmic side</orientation>
    </subcellularLocation>
    <subcellularLocation>
        <location evidence="2">Endoplasmic reticulum membrane</location>
        <topology evidence="2">Peripheral membrane protein</topology>
        <orientation evidence="2">Cytoplasmic side</orientation>
    </subcellularLocation>
</comment>
<dbReference type="Pfam" id="PF04815">
    <property type="entry name" value="Sec23_helical"/>
    <property type="match status" value="1"/>
</dbReference>
<dbReference type="Gene3D" id="3.40.20.10">
    <property type="entry name" value="Severin"/>
    <property type="match status" value="1"/>
</dbReference>
<dbReference type="GO" id="GO:0070971">
    <property type="term" value="C:endoplasmic reticulum exit site"/>
    <property type="evidence" value="ECO:0007669"/>
    <property type="project" value="TreeGrafter"/>
</dbReference>
<dbReference type="GO" id="GO:0030127">
    <property type="term" value="C:COPII vesicle coat"/>
    <property type="evidence" value="ECO:0007669"/>
    <property type="project" value="InterPro"/>
</dbReference>
<reference evidence="15" key="1">
    <citation type="submission" date="2016-06" db="UniProtKB">
        <authorList>
            <consortium name="WormBaseParasite"/>
        </authorList>
    </citation>
    <scope>IDENTIFICATION</scope>
</reference>
<feature type="domain" description="Gelsolin-like" evidence="8">
    <location>
        <begin position="954"/>
        <end position="1015"/>
    </location>
</feature>
<dbReference type="InterPro" id="IPR006895">
    <property type="entry name" value="Znf_Sec23_Sec24"/>
</dbReference>
<accession>A0A183IRD5</accession>
<dbReference type="Gene3D" id="2.30.30.380">
    <property type="entry name" value="Zn-finger domain of Sec23/24"/>
    <property type="match status" value="1"/>
</dbReference>
<dbReference type="Proteomes" id="UP000270296">
    <property type="component" value="Unassembled WGS sequence"/>
</dbReference>
<dbReference type="InterPro" id="IPR029006">
    <property type="entry name" value="ADF-H/Gelsolin-like_dom_sf"/>
</dbReference>
<dbReference type="InterPro" id="IPR007123">
    <property type="entry name" value="Gelsolin-like_dom"/>
</dbReference>
<feature type="domain" description="Sec23/Sec24 trunk" evidence="10">
    <location>
        <begin position="490"/>
        <end position="733"/>
    </location>
</feature>
<feature type="domain" description="Sec23/Sec24 helical" evidence="11">
    <location>
        <begin position="833"/>
        <end position="926"/>
    </location>
</feature>
<evidence type="ECO:0000313" key="14">
    <source>
        <dbReference type="Proteomes" id="UP000270296"/>
    </source>
</evidence>
<name>A0A183IRD5_9BILA</name>
<feature type="domain" description="Zinc finger Sec23/Sec24-type" evidence="9">
    <location>
        <begin position="413"/>
        <end position="451"/>
    </location>
</feature>
<comment type="similarity">
    <text evidence="3">Belongs to the SEC23/SEC24 family. SEC24 subfamily.</text>
</comment>
<dbReference type="Gene3D" id="2.60.40.1670">
    <property type="entry name" value="beta-sandwich domain of Sec23/24"/>
    <property type="match status" value="1"/>
</dbReference>
<dbReference type="SUPFAM" id="SSF82754">
    <property type="entry name" value="C-terminal, gelsolin-like domain of Sec23/24"/>
    <property type="match status" value="1"/>
</dbReference>
<dbReference type="EMBL" id="UZAM01009547">
    <property type="protein sequence ID" value="VDP09444.1"/>
    <property type="molecule type" value="Genomic_DNA"/>
</dbReference>
<sequence>MNEAYRRQDFNHVQSGGRNYPMAGSPAGGQNKSLPTIAAVSGDHFAAQPFMPLDVASVYGAQQSRGSFVGQQSGQGQTPPQLSEQQHQPLQPPQSQQFAPSTSSQEHPPMQSVPPRFMPNAGQYSAQLPPVSSGGGAIGAQFSRPSYSEPMRQPPSFSQNAHAQPPPTMVSNAGVPPQRQFDPSGAPAQAPPFITPSAGGPQRPQFLPPGTGAGQQLQPPPFMSSAASGQPPSQFLSNAANQPSFPSQQPPFGPGPAAPPQTSLTTMGGGFPPTAIPPPMQPGPGGPMAPSAAPASRRLDPNLMPSAVRIFSCDRSIMLATKVIEDDRRARSGNFPTGFPTAELPPLATTDYFAEDNGNCNPKFMRATLYNVPINSDLVKQTALPMGICVCPTARLSDQENPLPIVNFGDLGPVRCHRCKAYMCPFMEFFDGGRHFKCPICTASTEVPTEYFAHLDYTGRRVDYMERPELHFGSYEFVATKEYCKDGIFPKPPACIFMIDVSYNAVHNGIVGLLCQNLKSLLRSLPKESNNEASMMEVGFITYDHALHFYDLKSNPGQLKMLVVNDVSEMFLPLEEGFLVKPSQAESAIDALAEHIFSMFADNKITEVVLGPVVQAGVEAFKALGRPGKVFVFHSVLPVFDAPGKLKNRDDRKLLGTEKEKTILTPQSEFYTKLAQDCVSVGCCVDMFLFPNSYMDVATVGSLCGLTGGQVFKYQYFQPEIDGPRFLADLRNDIQKPILFDAVMRLRTSSGIRPTDFYGSFFMSNTTDVEMAAVDCDKCVTIEIKHDDKIDGTAAFFQAAVLYTSVSGERRIRIHNLSLATAPDFHAIYRSADIFAVVNFLAKQAERTQLQKTPREVRENLVTRCAQILATYRQYCSPASSMGQLVLPETLKLLPLFTISIIKNDALSGGSDLATDDRAWLMQLVPPLRVFDTVYFFYPRLFSVSELDDSDDFPESVRCSYENLAISSSYILENGVLMFLWIGSGIDSQWLEQVFGVSSLTQLNCEKNIIPEKDNITSRRLRRLIDRLQTNRQRCLKLFIVKQKDKLEPWFRKFLIEDNLGDSVPSYVDFLCQIHKEIRNILS</sequence>
<dbReference type="CDD" id="cd01479">
    <property type="entry name" value="Sec24-like"/>
    <property type="match status" value="1"/>
</dbReference>
<dbReference type="Gene3D" id="1.20.120.730">
    <property type="entry name" value="Sec23/Sec24 helical domain"/>
    <property type="match status" value="1"/>
</dbReference>
<evidence type="ECO:0000256" key="7">
    <source>
        <dbReference type="SAM" id="MobiDB-lite"/>
    </source>
</evidence>
<dbReference type="InterPro" id="IPR006896">
    <property type="entry name" value="Sec23/24_trunk_dom"/>
</dbReference>
<dbReference type="AlphaFoldDB" id="A0A183IRD5"/>
<dbReference type="Pfam" id="PF00626">
    <property type="entry name" value="Gelsolin"/>
    <property type="match status" value="1"/>
</dbReference>
<evidence type="ECO:0000256" key="6">
    <source>
        <dbReference type="ARBA" id="ARBA00023329"/>
    </source>
</evidence>
<keyword evidence="14" id="KW-1185">Reference proteome</keyword>
<dbReference type="InterPro" id="IPR006900">
    <property type="entry name" value="Sec23/24_helical_dom"/>
</dbReference>
<dbReference type="SUPFAM" id="SSF81811">
    <property type="entry name" value="Helical domain of Sec23/24"/>
    <property type="match status" value="1"/>
</dbReference>